<feature type="region of interest" description="Disordered" evidence="1">
    <location>
        <begin position="320"/>
        <end position="359"/>
    </location>
</feature>
<evidence type="ECO:0000256" key="1">
    <source>
        <dbReference type="SAM" id="MobiDB-lite"/>
    </source>
</evidence>
<evidence type="ECO:0000313" key="4">
    <source>
        <dbReference type="Proteomes" id="UP001163828"/>
    </source>
</evidence>
<dbReference type="PANTHER" id="PTHR20923:SF1">
    <property type="entry name" value="G PATCH DOMAIN AND ANKYRIN REPEAT-CONTAINING PROTEIN 1"/>
    <property type="match status" value="1"/>
</dbReference>
<dbReference type="Proteomes" id="UP001163828">
    <property type="component" value="Unassembled WGS sequence"/>
</dbReference>
<accession>A0ABQ8QB12</accession>
<evidence type="ECO:0000313" key="3">
    <source>
        <dbReference type="EMBL" id="KAJ3995711.1"/>
    </source>
</evidence>
<protein>
    <recommendedName>
        <fullName evidence="2">G-patch domain-containing protein</fullName>
    </recommendedName>
</protein>
<keyword evidence="4" id="KW-1185">Reference proteome</keyword>
<dbReference type="InterPro" id="IPR000467">
    <property type="entry name" value="G_patch_dom"/>
</dbReference>
<dbReference type="EMBL" id="MU790642">
    <property type="protein sequence ID" value="KAJ3995711.1"/>
    <property type="molecule type" value="Genomic_DNA"/>
</dbReference>
<dbReference type="PROSITE" id="PS50174">
    <property type="entry name" value="G_PATCH"/>
    <property type="match status" value="1"/>
</dbReference>
<gene>
    <name evidence="3" type="ORF">F5050DRAFT_1765075</name>
</gene>
<sequence>MATTAYTIYSHYDPADREQLERETGNFEEDDNDAWQAEVMKAFKRKQAPPPRFVPATSTSSLNVDDWSTLGAGSSKVVSSTSSSSDDVSGWYRLMVSSVGIKDSDRNNPVPPSRSVNSQSSTATHNKPTKNDWFIQKVLASDPSTQLGRTSSPSLADMLARNPLPAPNEERFKPPVFLAIGPSNKGFTMLQNSGWNEGEALGQDVVRRQRIQRNDPSPWVKEEVVEVQIEDGDITEIKKIPIIDLTASDSEPEPGSENEGDIDISVDRQENGRKALLTPLPTVLKSDRLGIGLKAKTAGPYKESVKRVTHNAAALAAHHQRAEEARMRQEKWGRGRRGFAKRDKEEQIKRRNMISYMNS</sequence>
<feature type="compositionally biased region" description="Polar residues" evidence="1">
    <location>
        <begin position="114"/>
        <end position="126"/>
    </location>
</feature>
<feature type="region of interest" description="Disordered" evidence="1">
    <location>
        <begin position="101"/>
        <end position="170"/>
    </location>
</feature>
<evidence type="ECO:0000259" key="2">
    <source>
        <dbReference type="PROSITE" id="PS50174"/>
    </source>
</evidence>
<feature type="compositionally biased region" description="Basic and acidic residues" evidence="1">
    <location>
        <begin position="340"/>
        <end position="349"/>
    </location>
</feature>
<feature type="region of interest" description="Disordered" evidence="1">
    <location>
        <begin position="42"/>
        <end position="66"/>
    </location>
</feature>
<comment type="caution">
    <text evidence="3">The sequence shown here is derived from an EMBL/GenBank/DDBJ whole genome shotgun (WGS) entry which is preliminary data.</text>
</comment>
<feature type="domain" description="G-patch" evidence="2">
    <location>
        <begin position="182"/>
        <end position="204"/>
    </location>
</feature>
<proteinExistence type="predicted"/>
<dbReference type="InterPro" id="IPR039146">
    <property type="entry name" value="GPANK1"/>
</dbReference>
<feature type="compositionally biased region" description="Basic and acidic residues" evidence="1">
    <location>
        <begin position="320"/>
        <end position="333"/>
    </location>
</feature>
<name>A0ABQ8QB12_9AGAR</name>
<reference evidence="3" key="1">
    <citation type="submission" date="2022-08" db="EMBL/GenBank/DDBJ databases">
        <authorList>
            <consortium name="DOE Joint Genome Institute"/>
            <person name="Min B."/>
            <person name="Riley R."/>
            <person name="Sierra-Patev S."/>
            <person name="Naranjo-Ortiz M."/>
            <person name="Looney B."/>
            <person name="Konkel Z."/>
            <person name="Slot J.C."/>
            <person name="Sakamoto Y."/>
            <person name="Steenwyk J.L."/>
            <person name="Rokas A."/>
            <person name="Carro J."/>
            <person name="Camarero S."/>
            <person name="Ferreira P."/>
            <person name="Molpeceres G."/>
            <person name="Ruiz-Duenas F.J."/>
            <person name="Serrano A."/>
            <person name="Henrissat B."/>
            <person name="Drula E."/>
            <person name="Hughes K.W."/>
            <person name="Mata J.L."/>
            <person name="Ishikawa N.K."/>
            <person name="Vargas-Isla R."/>
            <person name="Ushijima S."/>
            <person name="Smith C.A."/>
            <person name="Ahrendt S."/>
            <person name="Andreopoulos W."/>
            <person name="He G."/>
            <person name="Labutti K."/>
            <person name="Lipzen A."/>
            <person name="Ng V."/>
            <person name="Sandor L."/>
            <person name="Barry K."/>
            <person name="Martinez A.T."/>
            <person name="Xiao Y."/>
            <person name="Gibbons J.G."/>
            <person name="Terashima K."/>
            <person name="Hibbett D.S."/>
            <person name="Grigoriev I.V."/>
        </authorList>
    </citation>
    <scope>NUCLEOTIDE SEQUENCE</scope>
    <source>
        <strain evidence="3">TFB10827</strain>
    </source>
</reference>
<feature type="compositionally biased region" description="Polar residues" evidence="1">
    <location>
        <begin position="142"/>
        <end position="154"/>
    </location>
</feature>
<dbReference type="PANTHER" id="PTHR20923">
    <property type="entry name" value="BAT4 PROTEIN-RELATED"/>
    <property type="match status" value="1"/>
</dbReference>
<organism evidence="3 4">
    <name type="scientific">Lentinula boryana</name>
    <dbReference type="NCBI Taxonomy" id="40481"/>
    <lineage>
        <taxon>Eukaryota</taxon>
        <taxon>Fungi</taxon>
        <taxon>Dikarya</taxon>
        <taxon>Basidiomycota</taxon>
        <taxon>Agaricomycotina</taxon>
        <taxon>Agaricomycetes</taxon>
        <taxon>Agaricomycetidae</taxon>
        <taxon>Agaricales</taxon>
        <taxon>Marasmiineae</taxon>
        <taxon>Omphalotaceae</taxon>
        <taxon>Lentinula</taxon>
    </lineage>
</organism>